<dbReference type="OrthoDB" id="2320332at2759"/>
<dbReference type="AlphaFoldDB" id="A0A0F2LYI6"/>
<dbReference type="VEuPathDB" id="FungiDB:SPSK_03680"/>
<reference evidence="1 2" key="2">
    <citation type="journal article" date="2015" name="Eukaryot. Cell">
        <title>Asexual propagation of a virulent clone complex in a human and feline outbreak of sporotrichosis.</title>
        <authorList>
            <person name="Teixeira Mde M."/>
            <person name="Rodrigues A.M."/>
            <person name="Tsui C.K."/>
            <person name="de Almeida L.G."/>
            <person name="Van Diepeningen A.D."/>
            <person name="van den Ende B.G."/>
            <person name="Fernandes G.F."/>
            <person name="Kano R."/>
            <person name="Hamelin R.C."/>
            <person name="Lopes-Bezerra L.M."/>
            <person name="Vasconcelos A.T."/>
            <person name="de Hoog S."/>
            <person name="de Camargo Z.P."/>
            <person name="Felipe M.S."/>
        </authorList>
    </citation>
    <scope>NUCLEOTIDE SEQUENCE [LARGE SCALE GENOMIC DNA]</scope>
    <source>
        <strain evidence="1 2">1099-18</strain>
    </source>
</reference>
<proteinExistence type="predicted"/>
<evidence type="ECO:0000313" key="1">
    <source>
        <dbReference type="EMBL" id="KJR81924.1"/>
    </source>
</evidence>
<dbReference type="EMBL" id="AXCR01000010">
    <property type="protein sequence ID" value="KJR81924.1"/>
    <property type="molecule type" value="Genomic_DNA"/>
</dbReference>
<protein>
    <recommendedName>
        <fullName evidence="3">DUF1857 domain containing protein</fullName>
    </recommendedName>
</protein>
<sequence>MTTIYLAHTVPVNPPGATPVLSEAQVFAGFQRKIRQPGEFVPAIAASEVLSDADGVVKRKVTFKAAPNADHPTQVVEVCTEHAPHRVDYALDNGSTVLNLISTGSSGNADDLYVTYAFAWKHPESLAVGSAEYSEAEARHKAVAKLAVESSIATTRRLVSEGAI</sequence>
<dbReference type="Gene3D" id="3.30.530.20">
    <property type="match status" value="1"/>
</dbReference>
<dbReference type="InterPro" id="IPR015075">
    <property type="entry name" value="AtaL"/>
</dbReference>
<dbReference type="Proteomes" id="UP000033710">
    <property type="component" value="Unassembled WGS sequence"/>
</dbReference>
<reference evidence="1 2" key="1">
    <citation type="journal article" date="2014" name="BMC Genomics">
        <title>Comparative genomics of the major fungal agents of human and animal Sporotrichosis: Sporothrix schenckii and Sporothrix brasiliensis.</title>
        <authorList>
            <person name="Teixeira M.M."/>
            <person name="de Almeida L.G."/>
            <person name="Kubitschek-Barreira P."/>
            <person name="Alves F.L."/>
            <person name="Kioshima E.S."/>
            <person name="Abadio A.K."/>
            <person name="Fernandes L."/>
            <person name="Derengowski L.S."/>
            <person name="Ferreira K.S."/>
            <person name="Souza R.C."/>
            <person name="Ruiz J.C."/>
            <person name="de Andrade N.C."/>
            <person name="Paes H.C."/>
            <person name="Nicola A.M."/>
            <person name="Albuquerque P."/>
            <person name="Gerber A.L."/>
            <person name="Martins V.P."/>
            <person name="Peconick L.D."/>
            <person name="Neto A.V."/>
            <person name="Chaucanez C.B."/>
            <person name="Silva P.A."/>
            <person name="Cunha O.L."/>
            <person name="de Oliveira F.F."/>
            <person name="dos Santos T.C."/>
            <person name="Barros A.L."/>
            <person name="Soares M.A."/>
            <person name="de Oliveira L.M."/>
            <person name="Marini M.M."/>
            <person name="Villalobos-Duno H."/>
            <person name="Cunha M.M."/>
            <person name="de Hoog S."/>
            <person name="da Silveira J.F."/>
            <person name="Henrissat B."/>
            <person name="Nino-Vega G.A."/>
            <person name="Cisalpino P.S."/>
            <person name="Mora-Montes H.M."/>
            <person name="Almeida S.R."/>
            <person name="Stajich J.E."/>
            <person name="Lopes-Bezerra L.M."/>
            <person name="Vasconcelos A.T."/>
            <person name="Felipe M.S."/>
        </authorList>
    </citation>
    <scope>NUCLEOTIDE SEQUENCE [LARGE SCALE GENOMIC DNA]</scope>
    <source>
        <strain evidence="1 2">1099-18</strain>
    </source>
</reference>
<dbReference type="KEGG" id="ssck:SPSK_03680"/>
<dbReference type="SUPFAM" id="SSF55961">
    <property type="entry name" value="Bet v1-like"/>
    <property type="match status" value="1"/>
</dbReference>
<dbReference type="InterPro" id="IPR023393">
    <property type="entry name" value="START-like_dom_sf"/>
</dbReference>
<organism evidence="1 2">
    <name type="scientific">Sporothrix schenckii 1099-18</name>
    <dbReference type="NCBI Taxonomy" id="1397361"/>
    <lineage>
        <taxon>Eukaryota</taxon>
        <taxon>Fungi</taxon>
        <taxon>Dikarya</taxon>
        <taxon>Ascomycota</taxon>
        <taxon>Pezizomycotina</taxon>
        <taxon>Sordariomycetes</taxon>
        <taxon>Sordariomycetidae</taxon>
        <taxon>Ophiostomatales</taxon>
        <taxon>Ophiostomataceae</taxon>
        <taxon>Sporothrix</taxon>
    </lineage>
</organism>
<dbReference type="Pfam" id="PF08982">
    <property type="entry name" value="AtaL"/>
    <property type="match status" value="1"/>
</dbReference>
<name>A0A0F2LYI6_SPOSC</name>
<evidence type="ECO:0000313" key="2">
    <source>
        <dbReference type="Proteomes" id="UP000033710"/>
    </source>
</evidence>
<accession>A0A0F2LYI6</accession>
<dbReference type="RefSeq" id="XP_016584600.1">
    <property type="nucleotide sequence ID" value="XM_016730515.1"/>
</dbReference>
<gene>
    <name evidence="1" type="ORF">SPSK_03680</name>
</gene>
<dbReference type="CDD" id="cd08863">
    <property type="entry name" value="SRPBCC_DUF1857"/>
    <property type="match status" value="1"/>
</dbReference>
<dbReference type="GeneID" id="27665792"/>
<comment type="caution">
    <text evidence="1">The sequence shown here is derived from an EMBL/GenBank/DDBJ whole genome shotgun (WGS) entry which is preliminary data.</text>
</comment>
<evidence type="ECO:0008006" key="3">
    <source>
        <dbReference type="Google" id="ProtNLM"/>
    </source>
</evidence>